<evidence type="ECO:0000256" key="3">
    <source>
        <dbReference type="RuleBase" id="RU000363"/>
    </source>
</evidence>
<evidence type="ECO:0000256" key="1">
    <source>
        <dbReference type="ARBA" id="ARBA00006484"/>
    </source>
</evidence>
<dbReference type="InterPro" id="IPR036291">
    <property type="entry name" value="NAD(P)-bd_dom_sf"/>
</dbReference>
<dbReference type="PROSITE" id="PS00061">
    <property type="entry name" value="ADH_SHORT"/>
    <property type="match status" value="1"/>
</dbReference>
<comment type="similarity">
    <text evidence="1 3">Belongs to the short-chain dehydrogenases/reductases (SDR) family.</text>
</comment>
<dbReference type="PRINTS" id="PR00080">
    <property type="entry name" value="SDRFAMILY"/>
</dbReference>
<keyword evidence="2 4" id="KW-0560">Oxidoreductase</keyword>
<dbReference type="RefSeq" id="WP_229962506.1">
    <property type="nucleotide sequence ID" value="NZ_JAJJWI010000024.1"/>
</dbReference>
<proteinExistence type="inferred from homology"/>
<comment type="caution">
    <text evidence="4">The sequence shown here is derived from an EMBL/GenBank/DDBJ whole genome shotgun (WGS) entry which is preliminary data.</text>
</comment>
<dbReference type="GO" id="GO:0016491">
    <property type="term" value="F:oxidoreductase activity"/>
    <property type="evidence" value="ECO:0007669"/>
    <property type="project" value="UniProtKB-KW"/>
</dbReference>
<gene>
    <name evidence="4" type="ORF">ACFSKU_21625</name>
</gene>
<dbReference type="CDD" id="cd05233">
    <property type="entry name" value="SDR_c"/>
    <property type="match status" value="1"/>
</dbReference>
<dbReference type="PANTHER" id="PTHR44196:SF2">
    <property type="entry name" value="SHORT-CHAIN DEHYDROGENASE-RELATED"/>
    <property type="match status" value="1"/>
</dbReference>
<dbReference type="InterPro" id="IPR002347">
    <property type="entry name" value="SDR_fam"/>
</dbReference>
<organism evidence="4 5">
    <name type="scientific">Pontibacter silvestris</name>
    <dbReference type="NCBI Taxonomy" id="2305183"/>
    <lineage>
        <taxon>Bacteria</taxon>
        <taxon>Pseudomonadati</taxon>
        <taxon>Bacteroidota</taxon>
        <taxon>Cytophagia</taxon>
        <taxon>Cytophagales</taxon>
        <taxon>Hymenobacteraceae</taxon>
        <taxon>Pontibacter</taxon>
    </lineage>
</organism>
<reference evidence="5" key="1">
    <citation type="journal article" date="2019" name="Int. J. Syst. Evol. Microbiol.">
        <title>The Global Catalogue of Microorganisms (GCM) 10K type strain sequencing project: providing services to taxonomists for standard genome sequencing and annotation.</title>
        <authorList>
            <consortium name="The Broad Institute Genomics Platform"/>
            <consortium name="The Broad Institute Genome Sequencing Center for Infectious Disease"/>
            <person name="Wu L."/>
            <person name="Ma J."/>
        </authorList>
    </citation>
    <scope>NUCLEOTIDE SEQUENCE [LARGE SCALE GENOMIC DNA]</scope>
    <source>
        <strain evidence="5">JCM 16545</strain>
    </source>
</reference>
<dbReference type="PANTHER" id="PTHR44196">
    <property type="entry name" value="DEHYDROGENASE/REDUCTASE SDR FAMILY MEMBER 7B"/>
    <property type="match status" value="1"/>
</dbReference>
<dbReference type="PIRSF" id="PIRSF000126">
    <property type="entry name" value="11-beta-HSD1"/>
    <property type="match status" value="1"/>
</dbReference>
<evidence type="ECO:0000256" key="2">
    <source>
        <dbReference type="ARBA" id="ARBA00023002"/>
    </source>
</evidence>
<dbReference type="Proteomes" id="UP001597369">
    <property type="component" value="Unassembled WGS sequence"/>
</dbReference>
<protein>
    <submittedName>
        <fullName evidence="4">SDR family NAD(P)-dependent oxidoreductase</fullName>
        <ecNumber evidence="4">1.-.-.-</ecNumber>
    </submittedName>
</protein>
<dbReference type="SUPFAM" id="SSF51735">
    <property type="entry name" value="NAD(P)-binding Rossmann-fold domains"/>
    <property type="match status" value="1"/>
</dbReference>
<dbReference type="EC" id="1.-.-.-" evidence="4"/>
<keyword evidence="5" id="KW-1185">Reference proteome</keyword>
<dbReference type="PRINTS" id="PR00081">
    <property type="entry name" value="GDHRDH"/>
</dbReference>
<dbReference type="Gene3D" id="3.40.50.720">
    <property type="entry name" value="NAD(P)-binding Rossmann-like Domain"/>
    <property type="match status" value="1"/>
</dbReference>
<dbReference type="EMBL" id="JBHUHV010000064">
    <property type="protein sequence ID" value="MFD2069495.1"/>
    <property type="molecule type" value="Genomic_DNA"/>
</dbReference>
<name>A0ABW4X629_9BACT</name>
<evidence type="ECO:0000313" key="4">
    <source>
        <dbReference type="EMBL" id="MFD2069495.1"/>
    </source>
</evidence>
<dbReference type="InterPro" id="IPR020904">
    <property type="entry name" value="Sc_DH/Rdtase_CS"/>
</dbReference>
<sequence>MNYTLITGASRGIGEALARRCALDGHHLILVARSRQKLEALAIELHQTYNVRTQVVPLDLLQPQATLQLWQICKENKWRVRILINNAGFGYWGVHSEAALANQMEVLRLNAEVLVEMCHLFVPLLQKEKDAHILNMGSISSYQPVPYFSMYSASKAFVLSYSRSLRVELKPLTIGVSCLCPGFTQSSFFEKAGTAPLISSSKFQMKAETVADEAVRAMKKNQAVIVPGLAFKLCTCLSRFLPVSLTTYVLNKFFRPATLAVKVEVA</sequence>
<evidence type="ECO:0000313" key="5">
    <source>
        <dbReference type="Proteomes" id="UP001597369"/>
    </source>
</evidence>
<dbReference type="Pfam" id="PF00106">
    <property type="entry name" value="adh_short"/>
    <property type="match status" value="1"/>
</dbReference>
<accession>A0ABW4X629</accession>